<reference evidence="4" key="1">
    <citation type="submission" date="2016-10" db="EMBL/GenBank/DDBJ databases">
        <authorList>
            <person name="Varghese N."/>
            <person name="Submissions S."/>
        </authorList>
    </citation>
    <scope>NUCLEOTIDE SEQUENCE [LARGE SCALE GENOMIC DNA]</scope>
    <source>
        <strain evidence="4">LMG 26416</strain>
    </source>
</reference>
<dbReference type="STRING" id="416943.SAMN05445871_1399"/>
<dbReference type="AlphaFoldDB" id="A0A1H7MVI2"/>
<feature type="region of interest" description="Disordered" evidence="1">
    <location>
        <begin position="75"/>
        <end position="95"/>
    </location>
</feature>
<dbReference type="RefSeq" id="WP_090543433.1">
    <property type="nucleotide sequence ID" value="NZ_FNSR01000001.1"/>
</dbReference>
<evidence type="ECO:0008006" key="5">
    <source>
        <dbReference type="Google" id="ProtNLM"/>
    </source>
</evidence>
<dbReference type="NCBIfam" id="NF038296">
    <property type="entry name" value="HisXaaSer_A2"/>
    <property type="match status" value="1"/>
</dbReference>
<evidence type="ECO:0000313" key="4">
    <source>
        <dbReference type="Proteomes" id="UP000199120"/>
    </source>
</evidence>
<dbReference type="EMBL" id="FOAJ01000005">
    <property type="protein sequence ID" value="SEL14607.1"/>
    <property type="molecule type" value="Genomic_DNA"/>
</dbReference>
<dbReference type="Proteomes" id="UP000199120">
    <property type="component" value="Unassembled WGS sequence"/>
</dbReference>
<feature type="chain" id="PRO_5030029097" description="Peptidase propeptide and YPEB domain-containing protein" evidence="2">
    <location>
        <begin position="24"/>
        <end position="95"/>
    </location>
</feature>
<evidence type="ECO:0000313" key="3">
    <source>
        <dbReference type="EMBL" id="SEL14607.1"/>
    </source>
</evidence>
<evidence type="ECO:0000256" key="2">
    <source>
        <dbReference type="SAM" id="SignalP"/>
    </source>
</evidence>
<proteinExistence type="predicted"/>
<evidence type="ECO:0000256" key="1">
    <source>
        <dbReference type="SAM" id="MobiDB-lite"/>
    </source>
</evidence>
<feature type="signal peptide" evidence="2">
    <location>
        <begin position="1"/>
        <end position="23"/>
    </location>
</feature>
<gene>
    <name evidence="3" type="ORF">SAMN05192542_105173</name>
</gene>
<sequence>MKRKFLVPVGTIAAAIATEYATAAVAPADAIHEPREMGRTANDVAHALEPQNLTVRAGDDAYDFVLKRTQSGQVMAYHSSHSSHSSHYSHRSSSS</sequence>
<keyword evidence="2" id="KW-0732">Signal</keyword>
<keyword evidence="4" id="KW-1185">Reference proteome</keyword>
<name>A0A1H7MVI2_9BURK</name>
<organism evidence="3 4">
    <name type="scientific">Paraburkholderia caballeronis</name>
    <dbReference type="NCBI Taxonomy" id="416943"/>
    <lineage>
        <taxon>Bacteria</taxon>
        <taxon>Pseudomonadati</taxon>
        <taxon>Pseudomonadota</taxon>
        <taxon>Betaproteobacteria</taxon>
        <taxon>Burkholderiales</taxon>
        <taxon>Burkholderiaceae</taxon>
        <taxon>Paraburkholderia</taxon>
    </lineage>
</organism>
<protein>
    <recommendedName>
        <fullName evidence="5">Peptidase propeptide and YPEB domain-containing protein</fullName>
    </recommendedName>
</protein>
<feature type="compositionally biased region" description="Low complexity" evidence="1">
    <location>
        <begin position="77"/>
        <end position="95"/>
    </location>
</feature>
<accession>A0A1H7MVI2</accession>